<name>A0ABT9HJF3_9GAMM</name>
<dbReference type="Proteomes" id="UP001228171">
    <property type="component" value="Unassembled WGS sequence"/>
</dbReference>
<evidence type="ECO:0000313" key="1">
    <source>
        <dbReference type="EMBL" id="MDP4545903.1"/>
    </source>
</evidence>
<sequence>MKASEVIYSNLRALFENKVYPLVRPDSEKGLPYLVYTVLNTNATNVIMGYTGREMAYLQLDVYHSNYDGCEDTTNQMIEILKNNVQPFHYDSRRYMYEDDAKLFRQSIECHIWQTN</sequence>
<proteinExistence type="predicted"/>
<evidence type="ECO:0008006" key="3">
    <source>
        <dbReference type="Google" id="ProtNLM"/>
    </source>
</evidence>
<evidence type="ECO:0000313" key="2">
    <source>
        <dbReference type="Proteomes" id="UP001228171"/>
    </source>
</evidence>
<organism evidence="1 2">
    <name type="scientific">Psychrobacter faecalis</name>
    <dbReference type="NCBI Taxonomy" id="180588"/>
    <lineage>
        <taxon>Bacteria</taxon>
        <taxon>Pseudomonadati</taxon>
        <taxon>Pseudomonadota</taxon>
        <taxon>Gammaproteobacteria</taxon>
        <taxon>Moraxellales</taxon>
        <taxon>Moraxellaceae</taxon>
        <taxon>Psychrobacter</taxon>
    </lineage>
</organism>
<keyword evidence="2" id="KW-1185">Reference proteome</keyword>
<reference evidence="1 2" key="1">
    <citation type="submission" date="2023-08" db="EMBL/GenBank/DDBJ databases">
        <authorList>
            <person name="Kumar R."/>
        </authorList>
    </citation>
    <scope>NUCLEOTIDE SEQUENCE [LARGE SCALE GENOMIC DNA]</scope>
    <source>
        <strain evidence="1 2">LUR13</strain>
    </source>
</reference>
<accession>A0ABT9HJF3</accession>
<dbReference type="RefSeq" id="WP_305936098.1">
    <property type="nucleotide sequence ID" value="NZ_JAVAJI010000028.1"/>
</dbReference>
<dbReference type="EMBL" id="JAVAJI010000028">
    <property type="protein sequence ID" value="MDP4545903.1"/>
    <property type="molecule type" value="Genomic_DNA"/>
</dbReference>
<gene>
    <name evidence="1" type="ORF">Q8P09_12535</name>
</gene>
<comment type="caution">
    <text evidence="1">The sequence shown here is derived from an EMBL/GenBank/DDBJ whole genome shotgun (WGS) entry which is preliminary data.</text>
</comment>
<protein>
    <recommendedName>
        <fullName evidence="3">DUF3168 domain-containing protein</fullName>
    </recommendedName>
</protein>